<dbReference type="GO" id="GO:0097367">
    <property type="term" value="F:carbohydrate derivative binding"/>
    <property type="evidence" value="ECO:0007669"/>
    <property type="project" value="InterPro"/>
</dbReference>
<dbReference type="OrthoDB" id="3237351at2"/>
<dbReference type="GO" id="GO:1901135">
    <property type="term" value="P:carbohydrate derivative metabolic process"/>
    <property type="evidence" value="ECO:0007669"/>
    <property type="project" value="InterPro"/>
</dbReference>
<accession>A0A024HAI7</accession>
<sequence>MPSLKDRLASPEVVLTPAERKVLRALLDDYPRLGLGPMARLARQAGVSDPTILRLVKKLGFGGYADFQETLLSDVDDRLRSPSTLLAERRERMEDADAWSGYLANTRDNLQHTLGLTQADDIRLLCDWLLDPRFRVFCHGGRFSRFLAGYLVTHLRLLRGGCLWLDDGMALPDLLHDMDRQSLLVLFDYRRYQAQALLVAQTAKARGARVVLFTDIYASPLRELADLIVSAPVESSSPFDSLVPAMAQVEALVASLVARSDNQLDERLEVIDQLRSAFNTHLLEE</sequence>
<dbReference type="Proteomes" id="UP000025241">
    <property type="component" value="Chromosome I"/>
</dbReference>
<evidence type="ECO:0000259" key="4">
    <source>
        <dbReference type="PROSITE" id="PS51071"/>
    </source>
</evidence>
<feature type="domain" description="HTH rpiR-type" evidence="4">
    <location>
        <begin position="2"/>
        <end position="78"/>
    </location>
</feature>
<dbReference type="RefSeq" id="WP_043248155.1">
    <property type="nucleotide sequence ID" value="NZ_HG322950.1"/>
</dbReference>
<dbReference type="InterPro" id="IPR000281">
    <property type="entry name" value="HTH_RpiR"/>
</dbReference>
<dbReference type="Gene3D" id="3.40.50.10490">
    <property type="entry name" value="Glucose-6-phosphate isomerase like protein, domain 1"/>
    <property type="match status" value="1"/>
</dbReference>
<dbReference type="CDD" id="cd05013">
    <property type="entry name" value="SIS_RpiR"/>
    <property type="match status" value="1"/>
</dbReference>
<dbReference type="Gene3D" id="1.10.10.10">
    <property type="entry name" value="Winged helix-like DNA-binding domain superfamily/Winged helix DNA-binding domain"/>
    <property type="match status" value="1"/>
</dbReference>
<reference evidence="5 6" key="1">
    <citation type="submission" date="2013-03" db="EMBL/GenBank/DDBJ databases">
        <authorList>
            <person name="Linke B."/>
        </authorList>
    </citation>
    <scope>NUCLEOTIDE SEQUENCE [LARGE SCALE GENOMIC DNA]</scope>
    <source>
        <strain evidence="5 6">B13</strain>
    </source>
</reference>
<organism evidence="5 6">
    <name type="scientific">Pseudomonas knackmussii (strain DSM 6978 / CCUG 54928 / LMG 23759 / B13)</name>
    <dbReference type="NCBI Taxonomy" id="1301098"/>
    <lineage>
        <taxon>Bacteria</taxon>
        <taxon>Pseudomonadati</taxon>
        <taxon>Pseudomonadota</taxon>
        <taxon>Gammaproteobacteria</taxon>
        <taxon>Pseudomonadales</taxon>
        <taxon>Pseudomonadaceae</taxon>
        <taxon>Pseudomonas</taxon>
    </lineage>
</organism>
<reference evidence="5 6" key="2">
    <citation type="submission" date="2014-05" db="EMBL/GenBank/DDBJ databases">
        <title>Genome sequence of the 3-chlorobenzoate degrading bacterium Pseudomonas knackmussii B13 shows multiple evidence for horizontal gene transfer.</title>
        <authorList>
            <person name="Miyazaki R."/>
            <person name="Bertelli C."/>
            <person name="Falquet L."/>
            <person name="Robinson-Rechavi M."/>
            <person name="Gharib W."/>
            <person name="Roy S."/>
            <person name="Van der Meer J.R."/>
        </authorList>
    </citation>
    <scope>NUCLEOTIDE SEQUENCE [LARGE SCALE GENOMIC DNA]</scope>
    <source>
        <strain evidence="5 6">B13</strain>
    </source>
</reference>
<dbReference type="STRING" id="1301098.PKB_0129"/>
<name>A0A024HAI7_PSEKB</name>
<dbReference type="InterPro" id="IPR036388">
    <property type="entry name" value="WH-like_DNA-bd_sf"/>
</dbReference>
<dbReference type="HOGENOM" id="CLU_055769_1_2_6"/>
<dbReference type="GO" id="GO:0003700">
    <property type="term" value="F:DNA-binding transcription factor activity"/>
    <property type="evidence" value="ECO:0007669"/>
    <property type="project" value="InterPro"/>
</dbReference>
<dbReference type="InterPro" id="IPR035472">
    <property type="entry name" value="RpiR-like_SIS"/>
</dbReference>
<dbReference type="PROSITE" id="PS51071">
    <property type="entry name" value="HTH_RPIR"/>
    <property type="match status" value="1"/>
</dbReference>
<dbReference type="InterPro" id="IPR047640">
    <property type="entry name" value="RpiR-like"/>
</dbReference>
<evidence type="ECO:0000256" key="2">
    <source>
        <dbReference type="ARBA" id="ARBA00023125"/>
    </source>
</evidence>
<dbReference type="InterPro" id="IPR046348">
    <property type="entry name" value="SIS_dom_sf"/>
</dbReference>
<dbReference type="AlphaFoldDB" id="A0A024HAI7"/>
<dbReference type="KEGG" id="pkc:PKB_0129"/>
<dbReference type="InterPro" id="IPR009057">
    <property type="entry name" value="Homeodomain-like_sf"/>
</dbReference>
<keyword evidence="3" id="KW-0804">Transcription</keyword>
<dbReference type="GO" id="GO:0003677">
    <property type="term" value="F:DNA binding"/>
    <property type="evidence" value="ECO:0007669"/>
    <property type="project" value="UniProtKB-KW"/>
</dbReference>
<keyword evidence="1" id="KW-0805">Transcription regulation</keyword>
<protein>
    <recommendedName>
        <fullName evidence="4">HTH rpiR-type domain-containing protein</fullName>
    </recommendedName>
</protein>
<dbReference type="InterPro" id="IPR001347">
    <property type="entry name" value="SIS_dom"/>
</dbReference>
<proteinExistence type="predicted"/>
<evidence type="ECO:0000256" key="3">
    <source>
        <dbReference type="ARBA" id="ARBA00023163"/>
    </source>
</evidence>
<dbReference type="Pfam" id="PF01380">
    <property type="entry name" value="SIS"/>
    <property type="match status" value="1"/>
</dbReference>
<dbReference type="EMBL" id="HG322950">
    <property type="protein sequence ID" value="CDF81508.1"/>
    <property type="molecule type" value="Genomic_DNA"/>
</dbReference>
<evidence type="ECO:0000313" key="6">
    <source>
        <dbReference type="Proteomes" id="UP000025241"/>
    </source>
</evidence>
<evidence type="ECO:0000256" key="1">
    <source>
        <dbReference type="ARBA" id="ARBA00023015"/>
    </source>
</evidence>
<dbReference type="PATRIC" id="fig|1301098.3.peg.134"/>
<dbReference type="eggNOG" id="COG1737">
    <property type="taxonomic scope" value="Bacteria"/>
</dbReference>
<dbReference type="SUPFAM" id="SSF53697">
    <property type="entry name" value="SIS domain"/>
    <property type="match status" value="1"/>
</dbReference>
<keyword evidence="2" id="KW-0238">DNA-binding</keyword>
<gene>
    <name evidence="5" type="ORF">PKB_0129</name>
</gene>
<evidence type="ECO:0000313" key="5">
    <source>
        <dbReference type="EMBL" id="CDF81508.1"/>
    </source>
</evidence>
<dbReference type="SUPFAM" id="SSF46689">
    <property type="entry name" value="Homeodomain-like"/>
    <property type="match status" value="1"/>
</dbReference>
<dbReference type="Pfam" id="PF01418">
    <property type="entry name" value="HTH_6"/>
    <property type="match status" value="1"/>
</dbReference>
<dbReference type="PANTHER" id="PTHR30514">
    <property type="entry name" value="GLUCOKINASE"/>
    <property type="match status" value="1"/>
</dbReference>
<keyword evidence="6" id="KW-1185">Reference proteome</keyword>
<dbReference type="PANTHER" id="PTHR30514:SF18">
    <property type="entry name" value="RPIR-FAMILY TRANSCRIPTIONAL REGULATOR"/>
    <property type="match status" value="1"/>
</dbReference>